<feature type="region of interest" description="Disordered" evidence="1">
    <location>
        <begin position="1"/>
        <end position="68"/>
    </location>
</feature>
<evidence type="ECO:0000313" key="2">
    <source>
        <dbReference type="EMBL" id="EIP90434.1"/>
    </source>
</evidence>
<proteinExistence type="predicted"/>
<keyword evidence="3" id="KW-1185">Reference proteome</keyword>
<evidence type="ECO:0000256" key="1">
    <source>
        <dbReference type="SAM" id="MobiDB-lite"/>
    </source>
</evidence>
<accession>A0ABN0GDN9</accession>
<evidence type="ECO:0000313" key="3">
    <source>
        <dbReference type="Proteomes" id="UP000004682"/>
    </source>
</evidence>
<gene>
    <name evidence="2" type="ORF">A33K_14024</name>
</gene>
<protein>
    <submittedName>
        <fullName evidence="2">Uncharacterized protein</fullName>
    </submittedName>
</protein>
<dbReference type="EMBL" id="JH692061">
    <property type="protein sequence ID" value="EIP90434.1"/>
    <property type="molecule type" value="Genomic_DNA"/>
</dbReference>
<organism evidence="2 3">
    <name type="scientific">Burkholderia humptydooensis MSMB43</name>
    <dbReference type="NCBI Taxonomy" id="441157"/>
    <lineage>
        <taxon>Bacteria</taxon>
        <taxon>Pseudomonadati</taxon>
        <taxon>Pseudomonadota</taxon>
        <taxon>Betaproteobacteria</taxon>
        <taxon>Burkholderiales</taxon>
        <taxon>Burkholderiaceae</taxon>
        <taxon>Burkholderia</taxon>
        <taxon>pseudomallei group</taxon>
    </lineage>
</organism>
<reference evidence="3" key="1">
    <citation type="journal article" date="2012" name="J. Bacteriol.">
        <title>Revised Genome Sequence of Burkholderia thailandensis MSMB43 with Improved Annotation.</title>
        <authorList>
            <person name="Zhuo Y."/>
            <person name="Liu L."/>
            <person name="Wang Q."/>
            <person name="Liu X."/>
            <person name="Ren B."/>
            <person name="Liu M."/>
            <person name="Ni P."/>
            <person name="Cheng Y.Q."/>
            <person name="Zhang L."/>
        </authorList>
    </citation>
    <scope>NUCLEOTIDE SEQUENCE [LARGE SCALE GENOMIC DNA]</scope>
    <source>
        <strain evidence="3">MSMB43</strain>
    </source>
</reference>
<sequence length="68" mass="7164">MIHRSASAGRAAQATRTQGARRARAGARFARSTEGGDMSSTPNPDDEPHQPDERPSASDDSRSLGPSD</sequence>
<name>A0ABN0GDN9_9BURK</name>
<feature type="compositionally biased region" description="Basic and acidic residues" evidence="1">
    <location>
        <begin position="46"/>
        <end position="62"/>
    </location>
</feature>
<dbReference type="Proteomes" id="UP000004682">
    <property type="component" value="Unassembled WGS sequence"/>
</dbReference>
<feature type="compositionally biased region" description="Low complexity" evidence="1">
    <location>
        <begin position="1"/>
        <end position="18"/>
    </location>
</feature>